<evidence type="ECO:0000256" key="2">
    <source>
        <dbReference type="ARBA" id="ARBA00004777"/>
    </source>
</evidence>
<keyword evidence="4 6" id="KW-0274">FAD</keyword>
<dbReference type="InterPro" id="IPR022026">
    <property type="entry name" value="DUF5981"/>
</dbReference>
<evidence type="ECO:0000256" key="5">
    <source>
        <dbReference type="ARBA" id="ARBA00023002"/>
    </source>
</evidence>
<protein>
    <recommendedName>
        <fullName evidence="6">Methylenetetrahydrofolate reductase</fullName>
    </recommendedName>
</protein>
<dbReference type="SUPFAM" id="SSF51730">
    <property type="entry name" value="FAD-linked oxidoreductase"/>
    <property type="match status" value="1"/>
</dbReference>
<proteinExistence type="inferred from homology"/>
<comment type="pathway">
    <text evidence="2 6">One-carbon metabolism; tetrahydrofolate interconversion.</text>
</comment>
<reference evidence="8 9" key="1">
    <citation type="submission" date="2023-10" db="EMBL/GenBank/DDBJ databases">
        <title>Microbacterium xanthum sp. nov., isolated from seaweed.</title>
        <authorList>
            <person name="Lee S.D."/>
        </authorList>
    </citation>
    <scope>NUCLEOTIDE SEQUENCE [LARGE SCALE GENOMIC DNA]</scope>
    <source>
        <strain evidence="8 9">KCTC 19124</strain>
    </source>
</reference>
<dbReference type="Proteomes" id="UP001291912">
    <property type="component" value="Unassembled WGS sequence"/>
</dbReference>
<accession>A0ABU5N5U2</accession>
<comment type="similarity">
    <text evidence="6">Belongs to the methylenetetrahydrofolate reductase family.</text>
</comment>
<keyword evidence="5 6" id="KW-0560">Oxidoreductase</keyword>
<sequence length="349" mass="35950">MTAGLRGRARSLLACPKSMTYGPCGGVNPDGSCEVHADPCVFLDRPLPVPVEDPANAPRLPPTAAAGEIGEILARRPLIMTGFPARPLTAEDISRVADVLAPNTDAALSGDAATSRTQFPPSYRGHLMTAAGVRAWIGVNTRDRNRVALEGELAALRDAGVAGVHCVTGDHTDTGDRPDAAPVFDLESTTLLPRAQEAGLVASFAESPCAPPRESRGVRVAHKQRAGGRMCLTQYCGGVEDVAAFVEACRRAGATVPVLPGVPAIVDEDGAALLASFHAASLPPGYAQRLRGARDMRAEGVRLAIEYGSALLEVPGVAGVVVAGGARRGDEIAYAGSLATIARELGGGS</sequence>
<organism evidence="8 9">
    <name type="scientific">Microbacterium aquimaris</name>
    <dbReference type="NCBI Taxonomy" id="459816"/>
    <lineage>
        <taxon>Bacteria</taxon>
        <taxon>Bacillati</taxon>
        <taxon>Actinomycetota</taxon>
        <taxon>Actinomycetes</taxon>
        <taxon>Micrococcales</taxon>
        <taxon>Microbacteriaceae</taxon>
        <taxon>Microbacterium</taxon>
    </lineage>
</organism>
<dbReference type="EMBL" id="JAWJYN010000001">
    <property type="protein sequence ID" value="MDZ8161468.1"/>
    <property type="molecule type" value="Genomic_DNA"/>
</dbReference>
<dbReference type="Pfam" id="PF12225">
    <property type="entry name" value="DUF5981"/>
    <property type="match status" value="1"/>
</dbReference>
<evidence type="ECO:0000259" key="7">
    <source>
        <dbReference type="Pfam" id="PF12225"/>
    </source>
</evidence>
<name>A0ABU5N5U2_9MICO</name>
<dbReference type="Pfam" id="PF02219">
    <property type="entry name" value="MTHFR"/>
    <property type="match status" value="1"/>
</dbReference>
<dbReference type="RefSeq" id="WP_322597549.1">
    <property type="nucleotide sequence ID" value="NZ_BAAAPT010000001.1"/>
</dbReference>
<evidence type="ECO:0000256" key="1">
    <source>
        <dbReference type="ARBA" id="ARBA00001974"/>
    </source>
</evidence>
<evidence type="ECO:0000256" key="6">
    <source>
        <dbReference type="RuleBase" id="RU003862"/>
    </source>
</evidence>
<dbReference type="InterPro" id="IPR003171">
    <property type="entry name" value="Mehydrof_redctse-like"/>
</dbReference>
<evidence type="ECO:0000256" key="4">
    <source>
        <dbReference type="ARBA" id="ARBA00022827"/>
    </source>
</evidence>
<comment type="cofactor">
    <cofactor evidence="1 6">
        <name>FAD</name>
        <dbReference type="ChEBI" id="CHEBI:57692"/>
    </cofactor>
</comment>
<gene>
    <name evidence="8" type="ORF">R2Q92_06420</name>
</gene>
<evidence type="ECO:0000313" key="9">
    <source>
        <dbReference type="Proteomes" id="UP001291912"/>
    </source>
</evidence>
<evidence type="ECO:0000313" key="8">
    <source>
        <dbReference type="EMBL" id="MDZ8161468.1"/>
    </source>
</evidence>
<feature type="domain" description="Methylene-tetrahydrofolate reductase C-terminal-like" evidence="7">
    <location>
        <begin position="14"/>
        <end position="42"/>
    </location>
</feature>
<evidence type="ECO:0000256" key="3">
    <source>
        <dbReference type="ARBA" id="ARBA00022630"/>
    </source>
</evidence>
<dbReference type="Gene3D" id="3.20.20.220">
    <property type="match status" value="1"/>
</dbReference>
<keyword evidence="3 6" id="KW-0285">Flavoprotein</keyword>
<dbReference type="InterPro" id="IPR029041">
    <property type="entry name" value="FAD-linked_oxidoreductase-like"/>
</dbReference>
<keyword evidence="9" id="KW-1185">Reference proteome</keyword>
<comment type="caution">
    <text evidence="8">The sequence shown here is derived from an EMBL/GenBank/DDBJ whole genome shotgun (WGS) entry which is preliminary data.</text>
</comment>